<dbReference type="Proteomes" id="UP000826271">
    <property type="component" value="Unassembled WGS sequence"/>
</dbReference>
<dbReference type="PANTHER" id="PTHR47590">
    <property type="entry name" value="F-BOX/KELCH-REPEAT PROTEIN SKIP25"/>
    <property type="match status" value="1"/>
</dbReference>
<dbReference type="Gene3D" id="2.120.10.80">
    <property type="entry name" value="Kelch-type beta propeller"/>
    <property type="match status" value="1"/>
</dbReference>
<evidence type="ECO:0000313" key="2">
    <source>
        <dbReference type="EMBL" id="KAG8382008.1"/>
    </source>
</evidence>
<comment type="caution">
    <text evidence="2">The sequence shown here is derived from an EMBL/GenBank/DDBJ whole genome shotgun (WGS) entry which is preliminary data.</text>
</comment>
<keyword evidence="3" id="KW-1185">Reference proteome</keyword>
<evidence type="ECO:0000313" key="3">
    <source>
        <dbReference type="Proteomes" id="UP000826271"/>
    </source>
</evidence>
<name>A0AAV6XHS7_9LAMI</name>
<dbReference type="PANTHER" id="PTHR47590:SF1">
    <property type="entry name" value="F-BOX_KELCH-REPEAT PROTEIN SKIP25"/>
    <property type="match status" value="1"/>
</dbReference>
<feature type="region of interest" description="Disordered" evidence="1">
    <location>
        <begin position="1"/>
        <end position="32"/>
    </location>
</feature>
<dbReference type="AlphaFoldDB" id="A0AAV6XHS7"/>
<dbReference type="SUPFAM" id="SSF81383">
    <property type="entry name" value="F-box domain"/>
    <property type="match status" value="1"/>
</dbReference>
<accession>A0AAV6XHS7</accession>
<dbReference type="InterPro" id="IPR036047">
    <property type="entry name" value="F-box-like_dom_sf"/>
</dbReference>
<dbReference type="SUPFAM" id="SSF117281">
    <property type="entry name" value="Kelch motif"/>
    <property type="match status" value="1"/>
</dbReference>
<gene>
    <name evidence="2" type="ORF">BUALT_Bualt05G0031800</name>
</gene>
<sequence length="383" mass="42162">MTNPISTTTLEHPTPTTPPKRQKHRHHITEEHHHSLLPGLPDDIAHLCLSRVPPSTLYSVCHSWRRLIYSPSFPPFLSLYALCLPTKPQTHLSNPINFFSFDPISCNWQSLPPPPPLRFLFRHPSFISRKLPIQTAAVSENLVLLAATDDSFLPALSQPLVFNPTSKKWSHAPPLASARRWCAAGAVEGAVYVASGIGSHYHTDVARSVEKWDLTNTATYRWERMGMLKDGRFSRDAIEAVGWRGKLCMVNVKGVAAKEGVIYDVVTDTWTEMPEGMVAGWRGPAAAMAEESLYVVDECKGLLKMYDHVRDTWVGVAEDERLKGAQQVAAAGGRVCVLKGDGGGVTVVDVVAPPLGRVWEVEAPAGFQAVGIHILPRLSNSDF</sequence>
<proteinExistence type="predicted"/>
<dbReference type="EMBL" id="WHWC01000005">
    <property type="protein sequence ID" value="KAG8382008.1"/>
    <property type="molecule type" value="Genomic_DNA"/>
</dbReference>
<organism evidence="2 3">
    <name type="scientific">Buddleja alternifolia</name>
    <dbReference type="NCBI Taxonomy" id="168488"/>
    <lineage>
        <taxon>Eukaryota</taxon>
        <taxon>Viridiplantae</taxon>
        <taxon>Streptophyta</taxon>
        <taxon>Embryophyta</taxon>
        <taxon>Tracheophyta</taxon>
        <taxon>Spermatophyta</taxon>
        <taxon>Magnoliopsida</taxon>
        <taxon>eudicotyledons</taxon>
        <taxon>Gunneridae</taxon>
        <taxon>Pentapetalae</taxon>
        <taxon>asterids</taxon>
        <taxon>lamiids</taxon>
        <taxon>Lamiales</taxon>
        <taxon>Scrophulariaceae</taxon>
        <taxon>Buddlejeae</taxon>
        <taxon>Buddleja</taxon>
    </lineage>
</organism>
<protein>
    <recommendedName>
        <fullName evidence="4">F-box/kelch-repeat protein SKIP25</fullName>
    </recommendedName>
</protein>
<reference evidence="2" key="1">
    <citation type="submission" date="2019-10" db="EMBL/GenBank/DDBJ databases">
        <authorList>
            <person name="Zhang R."/>
            <person name="Pan Y."/>
            <person name="Wang J."/>
            <person name="Ma R."/>
            <person name="Yu S."/>
        </authorList>
    </citation>
    <scope>NUCLEOTIDE SEQUENCE</scope>
    <source>
        <strain evidence="2">LA-IB0</strain>
        <tissue evidence="2">Leaf</tissue>
    </source>
</reference>
<dbReference type="InterPro" id="IPR015915">
    <property type="entry name" value="Kelch-typ_b-propeller"/>
</dbReference>
<evidence type="ECO:0008006" key="4">
    <source>
        <dbReference type="Google" id="ProtNLM"/>
    </source>
</evidence>
<evidence type="ECO:0000256" key="1">
    <source>
        <dbReference type="SAM" id="MobiDB-lite"/>
    </source>
</evidence>